<reference evidence="1 2" key="1">
    <citation type="submission" date="2019-03" db="EMBL/GenBank/DDBJ databases">
        <title>Roseomonas sp. a novel Roseomonas species isolated from Sea whip Gorgonian.</title>
        <authorList>
            <person name="Li F."/>
            <person name="Pan X."/>
            <person name="Huang S."/>
            <person name="Li Z."/>
            <person name="Meng B."/>
        </authorList>
    </citation>
    <scope>NUCLEOTIDE SEQUENCE [LARGE SCALE GENOMIC DNA]</scope>
    <source>
        <strain evidence="1 2">M0104</strain>
    </source>
</reference>
<dbReference type="RefSeq" id="WP_160935885.1">
    <property type="nucleotide sequence ID" value="NZ_SNVJ01000003.1"/>
</dbReference>
<comment type="caution">
    <text evidence="1">The sequence shown here is derived from an EMBL/GenBank/DDBJ whole genome shotgun (WGS) entry which is preliminary data.</text>
</comment>
<organism evidence="1 2">
    <name type="scientific">Teichococcus coralli</name>
    <dbReference type="NCBI Taxonomy" id="2545983"/>
    <lineage>
        <taxon>Bacteria</taxon>
        <taxon>Pseudomonadati</taxon>
        <taxon>Pseudomonadota</taxon>
        <taxon>Alphaproteobacteria</taxon>
        <taxon>Acetobacterales</taxon>
        <taxon>Roseomonadaceae</taxon>
        <taxon>Roseomonas</taxon>
    </lineage>
</organism>
<name>A0A845BH38_9PROT</name>
<accession>A0A845BH38</accession>
<proteinExistence type="predicted"/>
<dbReference type="EMBL" id="SNVJ01000003">
    <property type="protein sequence ID" value="MXP62779.1"/>
    <property type="molecule type" value="Genomic_DNA"/>
</dbReference>
<keyword evidence="2" id="KW-1185">Reference proteome</keyword>
<gene>
    <name evidence="1" type="ORF">E0493_05370</name>
</gene>
<dbReference type="AlphaFoldDB" id="A0A845BH38"/>
<dbReference type="Proteomes" id="UP000460715">
    <property type="component" value="Unassembled WGS sequence"/>
</dbReference>
<protein>
    <submittedName>
        <fullName evidence="1">Uncharacterized protein</fullName>
    </submittedName>
</protein>
<sequence>MSLNVTAGKVCEIVTQVTDYRLTPDNFRQWRNRGLFHPIFREAQNTWSRFGKLDIFEACVMAEAKRSGFSIGKAAQIARIGRDFGPGGINSRSGADMLVLFGDGSLDEDESDRPLSLHSFDYAKAALLITGEDDQKGPARILVMIDIGQMHRRLDTTLREMGLD</sequence>
<evidence type="ECO:0000313" key="1">
    <source>
        <dbReference type="EMBL" id="MXP62779.1"/>
    </source>
</evidence>
<evidence type="ECO:0000313" key="2">
    <source>
        <dbReference type="Proteomes" id="UP000460715"/>
    </source>
</evidence>